<dbReference type="AlphaFoldDB" id="A0A644TIH9"/>
<accession>A0A644TIH9</accession>
<comment type="caution">
    <text evidence="1">The sequence shown here is derived from an EMBL/GenBank/DDBJ whole genome shotgun (WGS) entry which is preliminary data.</text>
</comment>
<sequence>MKAFIFSCNNVFSNEYISFILNDTKAIEAWVSPITNTAIIISKLSESDLSAVLHGRLGETWFILVEASPSNTTGWLPSNFWEYINNPHSIVQNNYLSELFSNQQSKGLLNNQ</sequence>
<evidence type="ECO:0000313" key="1">
    <source>
        <dbReference type="EMBL" id="MPL66247.1"/>
    </source>
</evidence>
<gene>
    <name evidence="1" type="ORF">SDC9_11916</name>
</gene>
<dbReference type="EMBL" id="VSSQ01000031">
    <property type="protein sequence ID" value="MPL66247.1"/>
    <property type="molecule type" value="Genomic_DNA"/>
</dbReference>
<protein>
    <submittedName>
        <fullName evidence="1">Uncharacterized protein</fullName>
    </submittedName>
</protein>
<reference evidence="1" key="1">
    <citation type="submission" date="2019-08" db="EMBL/GenBank/DDBJ databases">
        <authorList>
            <person name="Kucharzyk K."/>
            <person name="Murdoch R.W."/>
            <person name="Higgins S."/>
            <person name="Loffler F."/>
        </authorList>
    </citation>
    <scope>NUCLEOTIDE SEQUENCE</scope>
</reference>
<organism evidence="1">
    <name type="scientific">bioreactor metagenome</name>
    <dbReference type="NCBI Taxonomy" id="1076179"/>
    <lineage>
        <taxon>unclassified sequences</taxon>
        <taxon>metagenomes</taxon>
        <taxon>ecological metagenomes</taxon>
    </lineage>
</organism>
<name>A0A644TIH9_9ZZZZ</name>
<proteinExistence type="predicted"/>